<dbReference type="EMBL" id="CP001663">
    <property type="protein sequence ID" value="AFP39884.1"/>
    <property type="molecule type" value="Genomic_DNA"/>
</dbReference>
<gene>
    <name evidence="2" type="ordered locus">MSMEI_3421</name>
</gene>
<dbReference type="PATRIC" id="fig|246196.56.peg.3512"/>
<evidence type="ECO:0000313" key="2">
    <source>
        <dbReference type="EMBL" id="AFP39884.1"/>
    </source>
</evidence>
<dbReference type="KEGG" id="msg:MSMEI_3421"/>
<feature type="region of interest" description="Disordered" evidence="1">
    <location>
        <begin position="1"/>
        <end position="20"/>
    </location>
</feature>
<evidence type="ECO:0000256" key="1">
    <source>
        <dbReference type="SAM" id="MobiDB-lite"/>
    </source>
</evidence>
<name>I7GBI3_MYCS2</name>
<evidence type="ECO:0000313" key="3">
    <source>
        <dbReference type="Proteomes" id="UP000006158"/>
    </source>
</evidence>
<proteinExistence type="predicted"/>
<dbReference type="Proteomes" id="UP000006158">
    <property type="component" value="Chromosome"/>
</dbReference>
<reference evidence="2 3" key="2">
    <citation type="journal article" date="2009" name="Genome Res.">
        <title>Ortho-proteogenomics: multiple proteomes investigation through orthology and a new MS-based protocol.</title>
        <authorList>
            <person name="Gallien S."/>
            <person name="Perrodou E."/>
            <person name="Carapito C."/>
            <person name="Deshayes C."/>
            <person name="Reyrat J.M."/>
            <person name="Van Dorsselaer A."/>
            <person name="Poch O."/>
            <person name="Schaeffer C."/>
            <person name="Lecompte O."/>
        </authorList>
    </citation>
    <scope>NUCLEOTIDE SEQUENCE [LARGE SCALE GENOMIC DNA]</scope>
    <source>
        <strain evidence="3">ATCC 700084 / mc(2)155</strain>
    </source>
</reference>
<accession>I7GBI3</accession>
<reference evidence="2 3" key="1">
    <citation type="journal article" date="2007" name="Genome Biol.">
        <title>Interrupted coding sequences in Mycobacterium smegmatis: authentic mutations or sequencing errors?</title>
        <authorList>
            <person name="Deshayes C."/>
            <person name="Perrodou E."/>
            <person name="Gallien S."/>
            <person name="Euphrasie D."/>
            <person name="Schaeffer C."/>
            <person name="Van-Dorsselaer A."/>
            <person name="Poch O."/>
            <person name="Lecompte O."/>
            <person name="Reyrat J.M."/>
        </authorList>
    </citation>
    <scope>NUCLEOTIDE SEQUENCE [LARGE SCALE GENOMIC DNA]</scope>
    <source>
        <strain evidence="3">ATCC 700084 / mc(2)155</strain>
    </source>
</reference>
<protein>
    <submittedName>
        <fullName evidence="2">Uncharacterized protein</fullName>
    </submittedName>
</protein>
<sequence>MREVDSTGDPPGGGPGDGVRFLVCRADLTVT</sequence>
<organism evidence="2 3">
    <name type="scientific">Mycolicibacterium smegmatis (strain ATCC 700084 / mc(2)155)</name>
    <name type="common">Mycobacterium smegmatis</name>
    <dbReference type="NCBI Taxonomy" id="246196"/>
    <lineage>
        <taxon>Bacteria</taxon>
        <taxon>Bacillati</taxon>
        <taxon>Actinomycetota</taxon>
        <taxon>Actinomycetes</taxon>
        <taxon>Mycobacteriales</taxon>
        <taxon>Mycobacteriaceae</taxon>
        <taxon>Mycolicibacterium</taxon>
    </lineage>
</organism>
<dbReference type="AlphaFoldDB" id="I7GBI3"/>